<dbReference type="Pfam" id="PF13561">
    <property type="entry name" value="adh_short_C2"/>
    <property type="match status" value="1"/>
</dbReference>
<evidence type="ECO:0000313" key="1">
    <source>
        <dbReference type="EMBL" id="KKM62523.1"/>
    </source>
</evidence>
<protein>
    <recommendedName>
        <fullName evidence="2">Short-chain dehydrogenase/reductase SDR</fullName>
    </recommendedName>
</protein>
<dbReference type="InterPro" id="IPR002347">
    <property type="entry name" value="SDR_fam"/>
</dbReference>
<reference evidence="1" key="1">
    <citation type="journal article" date="2015" name="Nature">
        <title>Complex archaea that bridge the gap between prokaryotes and eukaryotes.</title>
        <authorList>
            <person name="Spang A."/>
            <person name="Saw J.H."/>
            <person name="Jorgensen S.L."/>
            <person name="Zaremba-Niedzwiedzka K."/>
            <person name="Martijn J."/>
            <person name="Lind A.E."/>
            <person name="van Eijk R."/>
            <person name="Schleper C."/>
            <person name="Guy L."/>
            <person name="Ettema T.J."/>
        </authorList>
    </citation>
    <scope>NUCLEOTIDE SEQUENCE</scope>
</reference>
<sequence>MIPMGRLGQEGKELKGVALFLASEASSYVTGANIVVDWGRPAW</sequence>
<dbReference type="SUPFAM" id="SSF51735">
    <property type="entry name" value="NAD(P)-binding Rossmann-fold domains"/>
    <property type="match status" value="1"/>
</dbReference>
<dbReference type="InterPro" id="IPR036291">
    <property type="entry name" value="NAD(P)-bd_dom_sf"/>
</dbReference>
<comment type="caution">
    <text evidence="1">The sequence shown here is derived from an EMBL/GenBank/DDBJ whole genome shotgun (WGS) entry which is preliminary data.</text>
</comment>
<feature type="non-terminal residue" evidence="1">
    <location>
        <position position="43"/>
    </location>
</feature>
<dbReference type="Gene3D" id="3.40.50.720">
    <property type="entry name" value="NAD(P)-binding Rossmann-like Domain"/>
    <property type="match status" value="1"/>
</dbReference>
<evidence type="ECO:0008006" key="2">
    <source>
        <dbReference type="Google" id="ProtNLM"/>
    </source>
</evidence>
<dbReference type="EMBL" id="LAZR01011277">
    <property type="protein sequence ID" value="KKM62523.1"/>
    <property type="molecule type" value="Genomic_DNA"/>
</dbReference>
<name>A0A0F9IYW6_9ZZZZ</name>
<dbReference type="AlphaFoldDB" id="A0A0F9IYW6"/>
<accession>A0A0F9IYW6</accession>
<proteinExistence type="predicted"/>
<organism evidence="1">
    <name type="scientific">marine sediment metagenome</name>
    <dbReference type="NCBI Taxonomy" id="412755"/>
    <lineage>
        <taxon>unclassified sequences</taxon>
        <taxon>metagenomes</taxon>
        <taxon>ecological metagenomes</taxon>
    </lineage>
</organism>
<gene>
    <name evidence="1" type="ORF">LCGC14_1520860</name>
</gene>